<evidence type="ECO:0000313" key="2">
    <source>
        <dbReference type="Proteomes" id="UP001732700"/>
    </source>
</evidence>
<accession>A0ACD6A9F5</accession>
<keyword evidence="2" id="KW-1185">Reference proteome</keyword>
<organism evidence="1 2">
    <name type="scientific">Avena sativa</name>
    <name type="common">Oat</name>
    <dbReference type="NCBI Taxonomy" id="4498"/>
    <lineage>
        <taxon>Eukaryota</taxon>
        <taxon>Viridiplantae</taxon>
        <taxon>Streptophyta</taxon>
        <taxon>Embryophyta</taxon>
        <taxon>Tracheophyta</taxon>
        <taxon>Spermatophyta</taxon>
        <taxon>Magnoliopsida</taxon>
        <taxon>Liliopsida</taxon>
        <taxon>Poales</taxon>
        <taxon>Poaceae</taxon>
        <taxon>BOP clade</taxon>
        <taxon>Pooideae</taxon>
        <taxon>Poodae</taxon>
        <taxon>Poeae</taxon>
        <taxon>Poeae Chloroplast Group 1 (Aveneae type)</taxon>
        <taxon>Aveninae</taxon>
        <taxon>Avena</taxon>
    </lineage>
</organism>
<name>A0ACD6A9F5_AVESA</name>
<protein>
    <submittedName>
        <fullName evidence="1">Uncharacterized protein</fullName>
    </submittedName>
</protein>
<sequence length="520" mass="56523">MAAASTRAAALLLTVCFLACYVSVPSLAASEDFLQCLSTTSIPSQLVFTPSSPSFTSVLVSSIRNPKFFTPTTVRPLCIVTPTNASHVQAAVLCGRRHDVRVRVRSGGHDYEGLSYRSERPETFAVVDLASLRAVRVDRAAATAWVDSGATVGELYYAVAKAAPELAFPAGLCPTIGVGGHFSGGGMGLTMRKYGLSADNVLDATLVDANGRLLDRKAMGADLFWAIRGGGGGNFGIVLSWKVRLVPVPPTVTFFDIQKSVDQGAVNAVTKWQTLAPALPEDLSIRVIVQSNQALFQSLYLGSCSALVTTMSILFPELGMTRADCREMTWLQSMVYVNSGDTETPVETLLNRTTSLSTFTKNKSDYVKKAITKDSWEKIFPWFNKTGAGIIILEPHGGKVSGIADTDTPFPHRSGVLYNIQYVAFWTGNGTDAPNWIKNLYDFMEPFVSKNPRGAYVNYRDLDIGENTVVGGVTSYESGKVWGEKYFGGNFRRLAITKRKVDAGDYFRNEQSVPPFVSRK</sequence>
<proteinExistence type="predicted"/>
<dbReference type="Proteomes" id="UP001732700">
    <property type="component" value="Chromosome 7D"/>
</dbReference>
<dbReference type="EnsemblPlants" id="AVESA.00010b.r2.7DG1359840.1">
    <property type="protein sequence ID" value="AVESA.00010b.r2.7DG1359840.1.CDS.1"/>
    <property type="gene ID" value="AVESA.00010b.r2.7DG1359840"/>
</dbReference>
<reference evidence="1" key="1">
    <citation type="submission" date="2021-05" db="EMBL/GenBank/DDBJ databases">
        <authorList>
            <person name="Scholz U."/>
            <person name="Mascher M."/>
            <person name="Fiebig A."/>
        </authorList>
    </citation>
    <scope>NUCLEOTIDE SEQUENCE [LARGE SCALE GENOMIC DNA]</scope>
</reference>
<reference evidence="1" key="2">
    <citation type="submission" date="2025-09" db="UniProtKB">
        <authorList>
            <consortium name="EnsemblPlants"/>
        </authorList>
    </citation>
    <scope>IDENTIFICATION</scope>
</reference>
<evidence type="ECO:0000313" key="1">
    <source>
        <dbReference type="EnsemblPlants" id="AVESA.00010b.r2.7DG1359840.1.CDS.1"/>
    </source>
</evidence>